<evidence type="ECO:0000256" key="1">
    <source>
        <dbReference type="SAM" id="MobiDB-lite"/>
    </source>
</evidence>
<evidence type="ECO:0000256" key="2">
    <source>
        <dbReference type="SAM" id="SignalP"/>
    </source>
</evidence>
<protein>
    <submittedName>
        <fullName evidence="3">Uncharacterized protein</fullName>
    </submittedName>
</protein>
<evidence type="ECO:0000313" key="3">
    <source>
        <dbReference type="EMBL" id="GIZ51728.1"/>
    </source>
</evidence>
<reference evidence="3 4" key="1">
    <citation type="journal article" date="2022" name="Int. J. Syst. Evol. Microbiol.">
        <title>Noviherbaspirillum aridicola sp. nov., isolated from an arid soil in Pakistan.</title>
        <authorList>
            <person name="Khan I.U."/>
            <person name="Saqib M."/>
            <person name="Amin A."/>
            <person name="Hussain F."/>
            <person name="Li L."/>
            <person name="Liu Y.H."/>
            <person name="Fang B.Z."/>
            <person name="Ahmed I."/>
            <person name="Li W.J."/>
        </authorList>
    </citation>
    <scope>NUCLEOTIDE SEQUENCE [LARGE SCALE GENOMIC DNA]</scope>
    <source>
        <strain evidence="3 4">NCCP-691</strain>
    </source>
</reference>
<proteinExistence type="predicted"/>
<dbReference type="EMBL" id="BPMK01000007">
    <property type="protein sequence ID" value="GIZ51728.1"/>
    <property type="molecule type" value="Genomic_DNA"/>
</dbReference>
<keyword evidence="2" id="KW-0732">Signal</keyword>
<dbReference type="Proteomes" id="UP000887222">
    <property type="component" value="Unassembled WGS sequence"/>
</dbReference>
<name>A0ABQ4Q3G0_9BURK</name>
<organism evidence="3 4">
    <name type="scientific">Noviherbaspirillum aridicola</name>
    <dbReference type="NCBI Taxonomy" id="2849687"/>
    <lineage>
        <taxon>Bacteria</taxon>
        <taxon>Pseudomonadati</taxon>
        <taxon>Pseudomonadota</taxon>
        <taxon>Betaproteobacteria</taxon>
        <taxon>Burkholderiales</taxon>
        <taxon>Oxalobacteraceae</taxon>
        <taxon>Noviherbaspirillum</taxon>
    </lineage>
</organism>
<sequence length="161" mass="17868">MQHKLKIVAGVLFAAIAGSAHASDVNVGVSLSGEVAPGVYGRVDIGNTRPVLVYQQPMVIVREARPVRPVYMHVPPGHAKNWGKHCHRYDACGVPVYFVKSAEYEPRRHRHDDGHHYRGKDRDHHDGHHGRGKDRDHHDGHHGRGHGKGHGEGHGKGKHHD</sequence>
<feature type="chain" id="PRO_5045871082" evidence="2">
    <location>
        <begin position="23"/>
        <end position="161"/>
    </location>
</feature>
<accession>A0ABQ4Q3G0</accession>
<feature type="region of interest" description="Disordered" evidence="1">
    <location>
        <begin position="107"/>
        <end position="161"/>
    </location>
</feature>
<feature type="signal peptide" evidence="2">
    <location>
        <begin position="1"/>
        <end position="22"/>
    </location>
</feature>
<keyword evidence="4" id="KW-1185">Reference proteome</keyword>
<feature type="compositionally biased region" description="Basic and acidic residues" evidence="1">
    <location>
        <begin position="107"/>
        <end position="126"/>
    </location>
</feature>
<dbReference type="RefSeq" id="WP_220807899.1">
    <property type="nucleotide sequence ID" value="NZ_BPMK01000007.1"/>
</dbReference>
<gene>
    <name evidence="3" type="ORF">NCCP691_17420</name>
</gene>
<comment type="caution">
    <text evidence="3">The sequence shown here is derived from an EMBL/GenBank/DDBJ whole genome shotgun (WGS) entry which is preliminary data.</text>
</comment>
<evidence type="ECO:0000313" key="4">
    <source>
        <dbReference type="Proteomes" id="UP000887222"/>
    </source>
</evidence>